<dbReference type="AlphaFoldDB" id="A0A8T1WBN4"/>
<evidence type="ECO:0000313" key="2">
    <source>
        <dbReference type="Proteomes" id="UP000694044"/>
    </source>
</evidence>
<dbReference type="Proteomes" id="UP000694044">
    <property type="component" value="Unassembled WGS sequence"/>
</dbReference>
<evidence type="ECO:0000313" key="1">
    <source>
        <dbReference type="EMBL" id="KAG7390098.1"/>
    </source>
</evidence>
<gene>
    <name evidence="1" type="ORF">PHYPSEUDO_008801</name>
</gene>
<dbReference type="EMBL" id="JAGDFM010000036">
    <property type="protein sequence ID" value="KAG7390098.1"/>
    <property type="molecule type" value="Genomic_DNA"/>
</dbReference>
<comment type="caution">
    <text evidence="1">The sequence shown here is derived from an EMBL/GenBank/DDBJ whole genome shotgun (WGS) entry which is preliminary data.</text>
</comment>
<proteinExistence type="predicted"/>
<organism evidence="1 2">
    <name type="scientific">Phytophthora pseudosyringae</name>
    <dbReference type="NCBI Taxonomy" id="221518"/>
    <lineage>
        <taxon>Eukaryota</taxon>
        <taxon>Sar</taxon>
        <taxon>Stramenopiles</taxon>
        <taxon>Oomycota</taxon>
        <taxon>Peronosporomycetes</taxon>
        <taxon>Peronosporales</taxon>
        <taxon>Peronosporaceae</taxon>
        <taxon>Phytophthora</taxon>
    </lineage>
</organism>
<name>A0A8T1WBN4_9STRA</name>
<reference evidence="1" key="1">
    <citation type="submission" date="2021-02" db="EMBL/GenBank/DDBJ databases">
        <authorList>
            <person name="Palmer J.M."/>
        </authorList>
    </citation>
    <scope>NUCLEOTIDE SEQUENCE</scope>
    <source>
        <strain evidence="1">SCRP734</strain>
    </source>
</reference>
<protein>
    <submittedName>
        <fullName evidence="1">Uncharacterized protein</fullName>
    </submittedName>
</protein>
<sequence>MADTTLMCAVVGQWRIFMIEVSDGEKLASVKQKVHANGSPISTKTMATSCFFIRPGSAASGCPTTSSDEVAVSVWTPPTAVTEAVSETVQPIEVVTVQAPAGCQYCESKRSPIFTADMVTGIFVKLMRHEEEELTVERIQTQLPAESVVAISYTWWTLPHDQRVANSEREDGELSMVLSTDIAAIYSSCRVCCLVATLPCDRFQALQRETAALGAPEDYPELLEAHMKECDCTVNWNVYFSRIWPWQEFAISTNIEFYLGLRQRNLISTAGIRTLLTAMNQVAVKLADRIWGGTFDALERNNREAAALLVLGWGVRADPRKKVSTIDTLCFMSSIAVDGDQAARLLLRCVAALFATSVRLPDL</sequence>
<accession>A0A8T1WBN4</accession>
<keyword evidence="2" id="KW-1185">Reference proteome</keyword>